<sequence length="365" mass="42121">MVEKLECIGHVQKRIGARLKTLKNKLKSTKLADGKKIAGRGRLTDAEILLIHKYSGLAIRRNASMSKSIWAIYFHKLSTNAKPQHVFRLPDFYVIRQTVSQFYARNEVSSLRTLLPAVKEKTNFPWKVKTLRCVLQKIGFKWKRSVDKRKIVMERPDIVQWRYSVGSSTRLELSPNCWETLDRCHPRNQDGFIEGASLVFQSGTAKGDNHGQMNYDNFSKWLQEKLLPNIPPHCVICMDNASYPTKVLNPVPSKYSTKKKLSEWLEEHNIPFDVNMRKPDLYDLVVSHVPPSKMFCVDEILKANGHDVLRIPPYHCDLNAIEMAWASTKRHVRNRNVNGELNITTLRDPTINGLLNVTKNEWKSF</sequence>
<dbReference type="EMBL" id="JABXBU010000012">
    <property type="protein sequence ID" value="KAF8789369.1"/>
    <property type="molecule type" value="Genomic_DNA"/>
</dbReference>
<organism evidence="2 3">
    <name type="scientific">Argiope bruennichi</name>
    <name type="common">Wasp spider</name>
    <name type="synonym">Aranea bruennichi</name>
    <dbReference type="NCBI Taxonomy" id="94029"/>
    <lineage>
        <taxon>Eukaryota</taxon>
        <taxon>Metazoa</taxon>
        <taxon>Ecdysozoa</taxon>
        <taxon>Arthropoda</taxon>
        <taxon>Chelicerata</taxon>
        <taxon>Arachnida</taxon>
        <taxon>Araneae</taxon>
        <taxon>Araneomorphae</taxon>
        <taxon>Entelegynae</taxon>
        <taxon>Araneoidea</taxon>
        <taxon>Araneidae</taxon>
        <taxon>Argiope</taxon>
    </lineage>
</organism>
<gene>
    <name evidence="2" type="ORF">HNY73_007309</name>
</gene>
<dbReference type="InterPro" id="IPR049012">
    <property type="entry name" value="Mutator_transp_dom"/>
</dbReference>
<dbReference type="AlphaFoldDB" id="A0A8T0FIL3"/>
<feature type="domain" description="Mutator-like transposase" evidence="1">
    <location>
        <begin position="2"/>
        <end position="75"/>
    </location>
</feature>
<dbReference type="InterPro" id="IPR036397">
    <property type="entry name" value="RNaseH_sf"/>
</dbReference>
<reference evidence="2" key="1">
    <citation type="journal article" date="2020" name="bioRxiv">
        <title>Chromosome-level reference genome of the European wasp spider Argiope bruennichi: a resource for studies on range expansion and evolutionary adaptation.</title>
        <authorList>
            <person name="Sheffer M.M."/>
            <person name="Hoppe A."/>
            <person name="Krehenwinkel H."/>
            <person name="Uhl G."/>
            <person name="Kuss A.W."/>
            <person name="Jensen L."/>
            <person name="Jensen C."/>
            <person name="Gillespie R.G."/>
            <person name="Hoff K.J."/>
            <person name="Prost S."/>
        </authorList>
    </citation>
    <scope>NUCLEOTIDE SEQUENCE</scope>
</reference>
<dbReference type="Proteomes" id="UP000807504">
    <property type="component" value="Unassembled WGS sequence"/>
</dbReference>
<evidence type="ECO:0000259" key="1">
    <source>
        <dbReference type="Pfam" id="PF20700"/>
    </source>
</evidence>
<proteinExistence type="predicted"/>
<comment type="caution">
    <text evidence="2">The sequence shown here is derived from an EMBL/GenBank/DDBJ whole genome shotgun (WGS) entry which is preliminary data.</text>
</comment>
<dbReference type="Pfam" id="PF20700">
    <property type="entry name" value="Mutator"/>
    <property type="match status" value="1"/>
</dbReference>
<keyword evidence="3" id="KW-1185">Reference proteome</keyword>
<dbReference type="Gene3D" id="3.30.420.10">
    <property type="entry name" value="Ribonuclease H-like superfamily/Ribonuclease H"/>
    <property type="match status" value="1"/>
</dbReference>
<reference evidence="2" key="2">
    <citation type="submission" date="2020-06" db="EMBL/GenBank/DDBJ databases">
        <authorList>
            <person name="Sheffer M."/>
        </authorList>
    </citation>
    <scope>NUCLEOTIDE SEQUENCE</scope>
</reference>
<name>A0A8T0FIL3_ARGBR</name>
<evidence type="ECO:0000313" key="2">
    <source>
        <dbReference type="EMBL" id="KAF8789369.1"/>
    </source>
</evidence>
<dbReference type="PANTHER" id="PTHR33939:SF1">
    <property type="entry name" value="DUF4371 DOMAIN-CONTAINING PROTEIN"/>
    <property type="match status" value="1"/>
</dbReference>
<accession>A0A8T0FIL3</accession>
<dbReference type="GO" id="GO:0003676">
    <property type="term" value="F:nucleic acid binding"/>
    <property type="evidence" value="ECO:0007669"/>
    <property type="project" value="InterPro"/>
</dbReference>
<dbReference type="PANTHER" id="PTHR33939">
    <property type="entry name" value="PROTEIN CBG22215"/>
    <property type="match status" value="1"/>
</dbReference>
<protein>
    <recommendedName>
        <fullName evidence="1">Mutator-like transposase domain-containing protein</fullName>
    </recommendedName>
</protein>
<evidence type="ECO:0000313" key="3">
    <source>
        <dbReference type="Proteomes" id="UP000807504"/>
    </source>
</evidence>